<dbReference type="GO" id="GO:0016567">
    <property type="term" value="P:protein ubiquitination"/>
    <property type="evidence" value="ECO:0007669"/>
    <property type="project" value="TreeGrafter"/>
</dbReference>
<dbReference type="GO" id="GO:0061630">
    <property type="term" value="F:ubiquitin protein ligase activity"/>
    <property type="evidence" value="ECO:0007669"/>
    <property type="project" value="TreeGrafter"/>
</dbReference>
<sequence length="112" mass="13374">MDRAERLASLRKRPPPVVIKKRTRRKVDYPEPKPGEVMCSICLDTLRRRKMRALPCEHEFHELCVRDWLNSGDRYWFKTCPLCRKPMQNFGKNSSFFNELLNLLRVIAHESD</sequence>
<keyword evidence="3" id="KW-0862">Zinc</keyword>
<dbReference type="Pfam" id="PF13639">
    <property type="entry name" value="zf-RING_2"/>
    <property type="match status" value="1"/>
</dbReference>
<evidence type="ECO:0000313" key="7">
    <source>
        <dbReference type="Proteomes" id="UP001054837"/>
    </source>
</evidence>
<evidence type="ECO:0000259" key="5">
    <source>
        <dbReference type="PROSITE" id="PS50089"/>
    </source>
</evidence>
<keyword evidence="7" id="KW-1185">Reference proteome</keyword>
<evidence type="ECO:0000256" key="4">
    <source>
        <dbReference type="PROSITE-ProRule" id="PRU00175"/>
    </source>
</evidence>
<feature type="domain" description="RING-type" evidence="5">
    <location>
        <begin position="39"/>
        <end position="84"/>
    </location>
</feature>
<dbReference type="SMART" id="SM00184">
    <property type="entry name" value="RING"/>
    <property type="match status" value="1"/>
</dbReference>
<accession>A0AAV4RDH3</accession>
<dbReference type="SUPFAM" id="SSF57850">
    <property type="entry name" value="RING/U-box"/>
    <property type="match status" value="1"/>
</dbReference>
<reference evidence="6 7" key="1">
    <citation type="submission" date="2021-06" db="EMBL/GenBank/DDBJ databases">
        <title>Caerostris darwini draft genome.</title>
        <authorList>
            <person name="Kono N."/>
            <person name="Arakawa K."/>
        </authorList>
    </citation>
    <scope>NUCLEOTIDE SEQUENCE [LARGE SCALE GENOMIC DNA]</scope>
</reference>
<dbReference type="InterPro" id="IPR013083">
    <property type="entry name" value="Znf_RING/FYVE/PHD"/>
</dbReference>
<comment type="caution">
    <text evidence="6">The sequence shown here is derived from an EMBL/GenBank/DDBJ whole genome shotgun (WGS) entry which is preliminary data.</text>
</comment>
<evidence type="ECO:0000256" key="2">
    <source>
        <dbReference type="ARBA" id="ARBA00022771"/>
    </source>
</evidence>
<keyword evidence="1" id="KW-0479">Metal-binding</keyword>
<dbReference type="InterPro" id="IPR001841">
    <property type="entry name" value="Znf_RING"/>
</dbReference>
<dbReference type="Proteomes" id="UP001054837">
    <property type="component" value="Unassembled WGS sequence"/>
</dbReference>
<name>A0AAV4RDH3_9ARAC</name>
<keyword evidence="2 4" id="KW-0863">Zinc-finger</keyword>
<evidence type="ECO:0000256" key="1">
    <source>
        <dbReference type="ARBA" id="ARBA00022723"/>
    </source>
</evidence>
<dbReference type="PANTHER" id="PTHR45969">
    <property type="entry name" value="RING ZINC FINGER PROTEIN-RELATED"/>
    <property type="match status" value="1"/>
</dbReference>
<dbReference type="PANTHER" id="PTHR45969:SF69">
    <property type="entry name" value="FINGER DOMAIN PROTEIN, PUTATIVE (AFU_ORTHOLOGUE AFUA_3G12190)-RELATED"/>
    <property type="match status" value="1"/>
</dbReference>
<dbReference type="GO" id="GO:0008270">
    <property type="term" value="F:zinc ion binding"/>
    <property type="evidence" value="ECO:0007669"/>
    <property type="project" value="UniProtKB-KW"/>
</dbReference>
<evidence type="ECO:0000256" key="3">
    <source>
        <dbReference type="ARBA" id="ARBA00022833"/>
    </source>
</evidence>
<dbReference type="EMBL" id="BPLQ01005902">
    <property type="protein sequence ID" value="GIY18371.1"/>
    <property type="molecule type" value="Genomic_DNA"/>
</dbReference>
<evidence type="ECO:0000313" key="6">
    <source>
        <dbReference type="EMBL" id="GIY18371.1"/>
    </source>
</evidence>
<dbReference type="AlphaFoldDB" id="A0AAV4RDH3"/>
<proteinExistence type="predicted"/>
<gene>
    <name evidence="6" type="ORF">CDAR_410291</name>
</gene>
<protein>
    <recommendedName>
        <fullName evidence="5">RING-type domain-containing protein</fullName>
    </recommendedName>
</protein>
<dbReference type="Gene3D" id="3.30.40.10">
    <property type="entry name" value="Zinc/RING finger domain, C3HC4 (zinc finger)"/>
    <property type="match status" value="1"/>
</dbReference>
<dbReference type="PROSITE" id="PS50089">
    <property type="entry name" value="ZF_RING_2"/>
    <property type="match status" value="1"/>
</dbReference>
<organism evidence="6 7">
    <name type="scientific">Caerostris darwini</name>
    <dbReference type="NCBI Taxonomy" id="1538125"/>
    <lineage>
        <taxon>Eukaryota</taxon>
        <taxon>Metazoa</taxon>
        <taxon>Ecdysozoa</taxon>
        <taxon>Arthropoda</taxon>
        <taxon>Chelicerata</taxon>
        <taxon>Arachnida</taxon>
        <taxon>Araneae</taxon>
        <taxon>Araneomorphae</taxon>
        <taxon>Entelegynae</taxon>
        <taxon>Araneoidea</taxon>
        <taxon>Araneidae</taxon>
        <taxon>Caerostris</taxon>
    </lineage>
</organism>